<dbReference type="InterPro" id="IPR011990">
    <property type="entry name" value="TPR-like_helical_dom_sf"/>
</dbReference>
<gene>
    <name evidence="1" type="ORF">ACFQZP_29945</name>
</gene>
<dbReference type="InterPro" id="IPR027417">
    <property type="entry name" value="P-loop_NTPase"/>
</dbReference>
<accession>A0ABW2VRW1</accession>
<dbReference type="PRINTS" id="PR00364">
    <property type="entry name" value="DISEASERSIST"/>
</dbReference>
<keyword evidence="2" id="KW-1185">Reference proteome</keyword>
<dbReference type="Gene3D" id="1.25.40.10">
    <property type="entry name" value="Tetratricopeptide repeat domain"/>
    <property type="match status" value="2"/>
</dbReference>
<dbReference type="PANTHER" id="PTHR47691:SF3">
    <property type="entry name" value="HTH-TYPE TRANSCRIPTIONAL REGULATOR RV0890C-RELATED"/>
    <property type="match status" value="1"/>
</dbReference>
<protein>
    <submittedName>
        <fullName evidence="1">ATP-binding protein</fullName>
    </submittedName>
</protein>
<dbReference type="SUPFAM" id="SSF48452">
    <property type="entry name" value="TPR-like"/>
    <property type="match status" value="3"/>
</dbReference>
<dbReference type="RefSeq" id="WP_381301147.1">
    <property type="nucleotide sequence ID" value="NZ_JBHTEC010000001.1"/>
</dbReference>
<evidence type="ECO:0000313" key="1">
    <source>
        <dbReference type="EMBL" id="MFD0285836.1"/>
    </source>
</evidence>
<keyword evidence="1" id="KW-0067">ATP-binding</keyword>
<dbReference type="Pfam" id="PF13424">
    <property type="entry name" value="TPR_12"/>
    <property type="match status" value="2"/>
</dbReference>
<dbReference type="Gene3D" id="3.40.50.300">
    <property type="entry name" value="P-loop containing nucleotide triphosphate hydrolases"/>
    <property type="match status" value="1"/>
</dbReference>
<dbReference type="PANTHER" id="PTHR47691">
    <property type="entry name" value="REGULATOR-RELATED"/>
    <property type="match status" value="1"/>
</dbReference>
<evidence type="ECO:0000313" key="2">
    <source>
        <dbReference type="Proteomes" id="UP001596957"/>
    </source>
</evidence>
<dbReference type="EMBL" id="JBHTEC010000001">
    <property type="protein sequence ID" value="MFD0285836.1"/>
    <property type="molecule type" value="Genomic_DNA"/>
</dbReference>
<sequence length="872" mass="94779">MTDEVRRGDGNDTVSNKITGGLFVGAVIQGRDITVQLPEQIAPALSGLPPRPRSFAGRKDQLAELLEALAPDQSCRAARAAISGLPGVGKTQLALQAAYRALDEPDWFPGGALFVDLQGYDDERRLSPNQALGSFLRALAIPREHVPDELEDRARLYRTVLSTYAEHGRRILVIIDNACSAAQVRPLLPSNASTAVLITSRGTLDIDARLYDLAVLTSSESVDLIRQVLRRARGNDDTRVVDAPTDAIEIAQLCGQLPLALDICAALLADMPSRPLASVKRSLLEAHTRLRYLCREDRAVQASFDLSYEQLTASQARLFRLLPLNPGPDISSQAAAHLADIDEGLADEVLTDLARAHLVDPGDVWGRWRMHDLIRLYADGCGRRHAHKDLRDQANLRLIHHYDRTTKAAVDRIEARSESPSLFADHDEALAWLETERANLVGIVTVAADDGHDDTAVSLAADLSWFFHRSRYLDEWVEVGTTAVAASRRIGDRDGEGRMLSNLGAALKEARRFEESIGLLEAAASCFREVGDVNSEGAVLGNLGAVMVDARQYDEAVDVLKSSMTKLSGASPQSEVVMLTNLGLALRSTQRYEEAVSVLAAAGSHARRIGDRRREGVSLLGLGETWAKLGRFEDAVNALTGAMEIFQETGERRREGSALSILGETLGQVNRTDEALEVLATAVAILRDVDDRQLEGRALAILGSILRQAYRFEESIDTQREAASIFHEIGDYYREGVALAEAGEVLQDLRKFEEALDAHKAAAAIFHTSGDIHNEALAQASIGASLVELKYFDEAIAVLTPVAATLREVGDAACEGVALANRGFALRSIRRFDEAVVNLASAAAIFREIGDQHREYMAAINLSAALQGQISQ</sequence>
<keyword evidence="1" id="KW-0547">Nucleotide-binding</keyword>
<dbReference type="Proteomes" id="UP001596957">
    <property type="component" value="Unassembled WGS sequence"/>
</dbReference>
<reference evidence="2" key="1">
    <citation type="journal article" date="2019" name="Int. J. Syst. Evol. Microbiol.">
        <title>The Global Catalogue of Microorganisms (GCM) 10K type strain sequencing project: providing services to taxonomists for standard genome sequencing and annotation.</title>
        <authorList>
            <consortium name="The Broad Institute Genomics Platform"/>
            <consortium name="The Broad Institute Genome Sequencing Center for Infectious Disease"/>
            <person name="Wu L."/>
            <person name="Ma J."/>
        </authorList>
    </citation>
    <scope>NUCLEOTIDE SEQUENCE [LARGE SCALE GENOMIC DNA]</scope>
    <source>
        <strain evidence="2">CGMCC 4.7198</strain>
    </source>
</reference>
<dbReference type="SMART" id="SM00028">
    <property type="entry name" value="TPR"/>
    <property type="match status" value="8"/>
</dbReference>
<dbReference type="GO" id="GO:0005524">
    <property type="term" value="F:ATP binding"/>
    <property type="evidence" value="ECO:0007669"/>
    <property type="project" value="UniProtKB-KW"/>
</dbReference>
<name>A0ABW2VRW1_9ACTN</name>
<proteinExistence type="predicted"/>
<dbReference type="SUPFAM" id="SSF52540">
    <property type="entry name" value="P-loop containing nucleoside triphosphate hydrolases"/>
    <property type="match status" value="1"/>
</dbReference>
<organism evidence="1 2">
    <name type="scientific">Streptomyces lutosisoli</name>
    <dbReference type="NCBI Taxonomy" id="2665721"/>
    <lineage>
        <taxon>Bacteria</taxon>
        <taxon>Bacillati</taxon>
        <taxon>Actinomycetota</taxon>
        <taxon>Actinomycetes</taxon>
        <taxon>Kitasatosporales</taxon>
        <taxon>Streptomycetaceae</taxon>
        <taxon>Streptomyces</taxon>
    </lineage>
</organism>
<dbReference type="InterPro" id="IPR019734">
    <property type="entry name" value="TPR_rpt"/>
</dbReference>
<comment type="caution">
    <text evidence="1">The sequence shown here is derived from an EMBL/GenBank/DDBJ whole genome shotgun (WGS) entry which is preliminary data.</text>
</comment>